<feature type="domain" description="AMP-dependent synthetase/ligase" evidence="1">
    <location>
        <begin position="111"/>
        <end position="326"/>
    </location>
</feature>
<comment type="caution">
    <text evidence="2">The sequence shown here is derived from an EMBL/GenBank/DDBJ whole genome shotgun (WGS) entry which is preliminary data.</text>
</comment>
<protein>
    <submittedName>
        <fullName evidence="2">Phenylacetate-coenzyme A ligase</fullName>
    </submittedName>
</protein>
<dbReference type="EMBL" id="ASRX01000085">
    <property type="protein sequence ID" value="EYF01227.1"/>
    <property type="molecule type" value="Genomic_DNA"/>
</dbReference>
<evidence type="ECO:0000313" key="3">
    <source>
        <dbReference type="Proteomes" id="UP000019678"/>
    </source>
</evidence>
<keyword evidence="3" id="KW-1185">Reference proteome</keyword>
<dbReference type="Proteomes" id="UP000019678">
    <property type="component" value="Unassembled WGS sequence"/>
</dbReference>
<sequence>MFAAWARPPPAPGNNTMRRRPIFEQTLQAMQMAPALSRYLSSLEQADSMPADVLEAFQSESLRAIARRAYEKSSFYQAKMDQAVVMPVDIKSTADLSRLPLLSKDELRQDPYLLLTCAREDIALIQVSTGTTGGQEVYQMSTWSDYILHDLAPRYPKLFPVGPGDICMNALPYEMSTAGLSFHKTFMEGYQATVIPAGKGGAYSTPSKTIKVMKDLRPTVIVTSPSWAITLAEEAERVSLDLSTLNLKKIWLTGEGCSPAFRKRVEQIWGAQASFFYGSLECGVLGIECDEHNGYHVPQAHVLMELVDPATGLVAAPGDPGEIVVTSLLRYDSPVIRFRTGDLGVLDLSPCGCGARMPRFFLRGRAFDQIRFRGRALSPIYLEEHLLRMPEVGNWFEMVMPVCDESSIKVRCELARGAKHRPGLAEVLAGKMETATGLPFELEIVEQMPRPTVKAARVVRN</sequence>
<dbReference type="eggNOG" id="COG1541">
    <property type="taxonomic scope" value="Bacteria"/>
</dbReference>
<proteinExistence type="predicted"/>
<dbReference type="GO" id="GO:0016874">
    <property type="term" value="F:ligase activity"/>
    <property type="evidence" value="ECO:0007669"/>
    <property type="project" value="UniProtKB-KW"/>
</dbReference>
<dbReference type="Gene3D" id="3.30.300.30">
    <property type="match status" value="1"/>
</dbReference>
<dbReference type="SUPFAM" id="SSF56801">
    <property type="entry name" value="Acetyl-CoA synthetase-like"/>
    <property type="match status" value="1"/>
</dbReference>
<accession>A0A017SWT1</accession>
<dbReference type="Pfam" id="PF00501">
    <property type="entry name" value="AMP-binding"/>
    <property type="match status" value="1"/>
</dbReference>
<evidence type="ECO:0000313" key="2">
    <source>
        <dbReference type="EMBL" id="EYF01227.1"/>
    </source>
</evidence>
<dbReference type="PANTHER" id="PTHR43845:SF1">
    <property type="entry name" value="BLR5969 PROTEIN"/>
    <property type="match status" value="1"/>
</dbReference>
<evidence type="ECO:0000259" key="1">
    <source>
        <dbReference type="Pfam" id="PF00501"/>
    </source>
</evidence>
<dbReference type="STRING" id="1192034.CAP_8480"/>
<reference evidence="2 3" key="1">
    <citation type="submission" date="2013-05" db="EMBL/GenBank/DDBJ databases">
        <title>Genome assembly of Chondromyces apiculatus DSM 436.</title>
        <authorList>
            <person name="Sharma G."/>
            <person name="Khatri I."/>
            <person name="Kaur C."/>
            <person name="Mayilraj S."/>
            <person name="Subramanian S."/>
        </authorList>
    </citation>
    <scope>NUCLEOTIDE SEQUENCE [LARGE SCALE GENOMIC DNA]</scope>
    <source>
        <strain evidence="2 3">DSM 436</strain>
    </source>
</reference>
<dbReference type="PANTHER" id="PTHR43845">
    <property type="entry name" value="BLR5969 PROTEIN"/>
    <property type="match status" value="1"/>
</dbReference>
<dbReference type="InterPro" id="IPR042099">
    <property type="entry name" value="ANL_N_sf"/>
</dbReference>
<name>A0A017SWT1_9BACT</name>
<keyword evidence="2" id="KW-0436">Ligase</keyword>
<organism evidence="2 3">
    <name type="scientific">Chondromyces apiculatus DSM 436</name>
    <dbReference type="NCBI Taxonomy" id="1192034"/>
    <lineage>
        <taxon>Bacteria</taxon>
        <taxon>Pseudomonadati</taxon>
        <taxon>Myxococcota</taxon>
        <taxon>Polyangia</taxon>
        <taxon>Polyangiales</taxon>
        <taxon>Polyangiaceae</taxon>
        <taxon>Chondromyces</taxon>
    </lineage>
</organism>
<dbReference type="InterPro" id="IPR000873">
    <property type="entry name" value="AMP-dep_synth/lig_dom"/>
</dbReference>
<gene>
    <name evidence="2" type="ORF">CAP_8480</name>
</gene>
<dbReference type="AlphaFoldDB" id="A0A017SWT1"/>
<dbReference type="Gene3D" id="3.40.50.12780">
    <property type="entry name" value="N-terminal domain of ligase-like"/>
    <property type="match status" value="1"/>
</dbReference>
<dbReference type="InterPro" id="IPR045851">
    <property type="entry name" value="AMP-bd_C_sf"/>
</dbReference>